<dbReference type="EMBL" id="FNCK01000002">
    <property type="protein sequence ID" value="SDF98559.1"/>
    <property type="molecule type" value="Genomic_DNA"/>
</dbReference>
<evidence type="ECO:0000313" key="2">
    <source>
        <dbReference type="EMBL" id="SDF98559.1"/>
    </source>
</evidence>
<reference evidence="2 3" key="1">
    <citation type="submission" date="2016-10" db="EMBL/GenBank/DDBJ databases">
        <authorList>
            <person name="de Groot N.N."/>
        </authorList>
    </citation>
    <scope>NUCLEOTIDE SEQUENCE [LARGE SCALE GENOMIC DNA]</scope>
    <source>
        <strain evidence="2 3">ATCC BAA-466</strain>
    </source>
</reference>
<dbReference type="OrthoDB" id="9777791at2"/>
<feature type="transmembrane region" description="Helical" evidence="1">
    <location>
        <begin position="15"/>
        <end position="32"/>
    </location>
</feature>
<protein>
    <submittedName>
        <fullName evidence="2">Uncharacterized protein</fullName>
    </submittedName>
</protein>
<proteinExistence type="predicted"/>
<dbReference type="Proteomes" id="UP000199708">
    <property type="component" value="Unassembled WGS sequence"/>
</dbReference>
<gene>
    <name evidence="2" type="ORF">SAMN05421791_102110</name>
</gene>
<accession>A0A1G7QKX9</accession>
<evidence type="ECO:0000256" key="1">
    <source>
        <dbReference type="SAM" id="Phobius"/>
    </source>
</evidence>
<keyword evidence="1" id="KW-0472">Membrane</keyword>
<keyword evidence="3" id="KW-1185">Reference proteome</keyword>
<feature type="transmembrane region" description="Helical" evidence="1">
    <location>
        <begin position="77"/>
        <end position="104"/>
    </location>
</feature>
<feature type="transmembrane region" description="Helical" evidence="1">
    <location>
        <begin position="38"/>
        <end position="56"/>
    </location>
</feature>
<sequence>MIPLNVYVQRLDKNFWIYNFFASFSYFAINGFDDIRNFILFPIAIMLVIYILKERLQTTADTQYLGFYPLSKDFGKLIIAAIMNYVIWHFSGVLFLIALVYVMWKEYH</sequence>
<keyword evidence="1" id="KW-1133">Transmembrane helix</keyword>
<dbReference type="AlphaFoldDB" id="A0A1G7QKX9"/>
<keyword evidence="1" id="KW-0812">Transmembrane</keyword>
<name>A0A1G7QKX9_9LACT</name>
<organism evidence="2 3">
    <name type="scientific">Facklamia miroungae</name>
    <dbReference type="NCBI Taxonomy" id="120956"/>
    <lineage>
        <taxon>Bacteria</taxon>
        <taxon>Bacillati</taxon>
        <taxon>Bacillota</taxon>
        <taxon>Bacilli</taxon>
        <taxon>Lactobacillales</taxon>
        <taxon>Aerococcaceae</taxon>
        <taxon>Facklamia</taxon>
    </lineage>
</organism>
<dbReference type="RefSeq" id="WP_090289201.1">
    <property type="nucleotide sequence ID" value="NZ_FNCK01000002.1"/>
</dbReference>
<evidence type="ECO:0000313" key="3">
    <source>
        <dbReference type="Proteomes" id="UP000199708"/>
    </source>
</evidence>